<sequence length="80" mass="9345">MNEEICALELNKMWTIEPIPSDKKPIGCKWVFKIKRNADGSVERFKARLVAKGFTQVEEIDFTETFVPVVKLVTDEYFYL</sequence>
<dbReference type="Proteomes" id="UP000197138">
    <property type="component" value="Unassembled WGS sequence"/>
</dbReference>
<comment type="caution">
    <text evidence="2">The sequence shown here is derived from an EMBL/GenBank/DDBJ whole genome shotgun (WGS) entry which is preliminary data.</text>
</comment>
<reference evidence="3" key="1">
    <citation type="journal article" date="2017" name="Plant J.">
        <title>The pomegranate (Punica granatum L.) genome and the genomics of punicalagin biosynthesis.</title>
        <authorList>
            <person name="Qin G."/>
            <person name="Xu C."/>
            <person name="Ming R."/>
            <person name="Tang H."/>
            <person name="Guyot R."/>
            <person name="Kramer E.M."/>
            <person name="Hu Y."/>
            <person name="Yi X."/>
            <person name="Qi Y."/>
            <person name="Xu X."/>
            <person name="Gao Z."/>
            <person name="Pan H."/>
            <person name="Jian J."/>
            <person name="Tian Y."/>
            <person name="Yue Z."/>
            <person name="Xu Y."/>
        </authorList>
    </citation>
    <scope>NUCLEOTIDE SEQUENCE [LARGE SCALE GENOMIC DNA]</scope>
    <source>
        <strain evidence="3">cv. Dabenzi</strain>
    </source>
</reference>
<feature type="domain" description="Reverse transcriptase Ty1/copia-type" evidence="1">
    <location>
        <begin position="11"/>
        <end position="72"/>
    </location>
</feature>
<dbReference type="EMBL" id="MTKT01003953">
    <property type="protein sequence ID" value="OWM73049.1"/>
    <property type="molecule type" value="Genomic_DNA"/>
</dbReference>
<evidence type="ECO:0000313" key="2">
    <source>
        <dbReference type="EMBL" id="OWM73049.1"/>
    </source>
</evidence>
<organism evidence="2 3">
    <name type="scientific">Punica granatum</name>
    <name type="common">Pomegranate</name>
    <dbReference type="NCBI Taxonomy" id="22663"/>
    <lineage>
        <taxon>Eukaryota</taxon>
        <taxon>Viridiplantae</taxon>
        <taxon>Streptophyta</taxon>
        <taxon>Embryophyta</taxon>
        <taxon>Tracheophyta</taxon>
        <taxon>Spermatophyta</taxon>
        <taxon>Magnoliopsida</taxon>
        <taxon>eudicotyledons</taxon>
        <taxon>Gunneridae</taxon>
        <taxon>Pentapetalae</taxon>
        <taxon>rosids</taxon>
        <taxon>malvids</taxon>
        <taxon>Myrtales</taxon>
        <taxon>Lythraceae</taxon>
        <taxon>Punica</taxon>
    </lineage>
</organism>
<evidence type="ECO:0000259" key="1">
    <source>
        <dbReference type="Pfam" id="PF07727"/>
    </source>
</evidence>
<protein>
    <recommendedName>
        <fullName evidence="1">Reverse transcriptase Ty1/copia-type domain-containing protein</fullName>
    </recommendedName>
</protein>
<dbReference type="AlphaFoldDB" id="A0A218WKQ9"/>
<dbReference type="Pfam" id="PF07727">
    <property type="entry name" value="RVT_2"/>
    <property type="match status" value="1"/>
</dbReference>
<gene>
    <name evidence="2" type="ORF">CDL15_Pgr001163</name>
</gene>
<evidence type="ECO:0000313" key="3">
    <source>
        <dbReference type="Proteomes" id="UP000197138"/>
    </source>
</evidence>
<proteinExistence type="predicted"/>
<accession>A0A218WKQ9</accession>
<dbReference type="InterPro" id="IPR013103">
    <property type="entry name" value="RVT_2"/>
</dbReference>
<name>A0A218WKQ9_PUNGR</name>